<dbReference type="InterPro" id="IPR012967">
    <property type="entry name" value="COMT_dimerisation"/>
</dbReference>
<dbReference type="SUPFAM" id="SSF53335">
    <property type="entry name" value="S-adenosyl-L-methionine-dependent methyltransferases"/>
    <property type="match status" value="1"/>
</dbReference>
<feature type="domain" description="O-methyltransferase C-terminal" evidence="5">
    <location>
        <begin position="157"/>
        <end position="337"/>
    </location>
</feature>
<reference evidence="7" key="1">
    <citation type="submission" date="2021-01" db="EMBL/GenBank/DDBJ databases">
        <authorList>
            <person name="Corre E."/>
            <person name="Pelletier E."/>
            <person name="Niang G."/>
            <person name="Scheremetjew M."/>
            <person name="Finn R."/>
            <person name="Kale V."/>
            <person name="Holt S."/>
            <person name="Cochrane G."/>
            <person name="Meng A."/>
            <person name="Brown T."/>
            <person name="Cohen L."/>
        </authorList>
    </citation>
    <scope>NUCLEOTIDE SEQUENCE</scope>
    <source>
        <strain evidence="7">Ms1</strain>
    </source>
</reference>
<keyword evidence="2" id="KW-0808">Transferase</keyword>
<dbReference type="GO" id="GO:0008171">
    <property type="term" value="F:O-methyltransferase activity"/>
    <property type="evidence" value="ECO:0007669"/>
    <property type="project" value="InterPro"/>
</dbReference>
<evidence type="ECO:0000259" key="6">
    <source>
        <dbReference type="Pfam" id="PF08100"/>
    </source>
</evidence>
<dbReference type="InterPro" id="IPR016461">
    <property type="entry name" value="COMT-like"/>
</dbReference>
<dbReference type="InterPro" id="IPR001077">
    <property type="entry name" value="COMT_C"/>
</dbReference>
<dbReference type="EMBL" id="HBFS01014858">
    <property type="protein sequence ID" value="CAD8916730.1"/>
    <property type="molecule type" value="Transcribed_RNA"/>
</dbReference>
<dbReference type="GO" id="GO:0046983">
    <property type="term" value="F:protein dimerization activity"/>
    <property type="evidence" value="ECO:0007669"/>
    <property type="project" value="InterPro"/>
</dbReference>
<dbReference type="PIRSF" id="PIRSF005739">
    <property type="entry name" value="O-mtase"/>
    <property type="match status" value="1"/>
</dbReference>
<dbReference type="PANTHER" id="PTHR43712:SF2">
    <property type="entry name" value="O-METHYLTRANSFERASE CICE"/>
    <property type="match status" value="1"/>
</dbReference>
<dbReference type="AlphaFoldDB" id="A0A7S1CFQ6"/>
<dbReference type="PROSITE" id="PS51683">
    <property type="entry name" value="SAM_OMT_II"/>
    <property type="match status" value="1"/>
</dbReference>
<keyword evidence="3" id="KW-0949">S-adenosyl-L-methionine</keyword>
<dbReference type="Gene3D" id="1.10.10.10">
    <property type="entry name" value="Winged helix-like DNA-binding domain superfamily/Winged helix DNA-binding domain"/>
    <property type="match status" value="1"/>
</dbReference>
<dbReference type="InterPro" id="IPR029063">
    <property type="entry name" value="SAM-dependent_MTases_sf"/>
</dbReference>
<dbReference type="InterPro" id="IPR036390">
    <property type="entry name" value="WH_DNA-bd_sf"/>
</dbReference>
<dbReference type="Pfam" id="PF08100">
    <property type="entry name" value="Dimerisation"/>
    <property type="match status" value="1"/>
</dbReference>
<dbReference type="GO" id="GO:0032259">
    <property type="term" value="P:methylation"/>
    <property type="evidence" value="ECO:0007669"/>
    <property type="project" value="UniProtKB-KW"/>
</dbReference>
<dbReference type="Pfam" id="PF00891">
    <property type="entry name" value="Methyltransf_2"/>
    <property type="match status" value="1"/>
</dbReference>
<feature type="active site" description="Proton acceptor" evidence="4">
    <location>
        <position position="266"/>
    </location>
</feature>
<name>A0A7S1CFQ6_9STRA</name>
<dbReference type="InterPro" id="IPR036388">
    <property type="entry name" value="WH-like_DNA-bd_sf"/>
</dbReference>
<organism evidence="7">
    <name type="scientific">Bicosoecida sp. CB-2014</name>
    <dbReference type="NCBI Taxonomy" id="1486930"/>
    <lineage>
        <taxon>Eukaryota</taxon>
        <taxon>Sar</taxon>
        <taxon>Stramenopiles</taxon>
        <taxon>Bigyra</taxon>
        <taxon>Opalozoa</taxon>
        <taxon>Bicosoecida</taxon>
    </lineage>
</organism>
<evidence type="ECO:0008006" key="8">
    <source>
        <dbReference type="Google" id="ProtNLM"/>
    </source>
</evidence>
<dbReference type="PANTHER" id="PTHR43712">
    <property type="entry name" value="PUTATIVE (AFU_ORTHOLOGUE AFUA_4G14580)-RELATED"/>
    <property type="match status" value="1"/>
</dbReference>
<evidence type="ECO:0000256" key="2">
    <source>
        <dbReference type="ARBA" id="ARBA00022679"/>
    </source>
</evidence>
<evidence type="ECO:0000256" key="1">
    <source>
        <dbReference type="ARBA" id="ARBA00022603"/>
    </source>
</evidence>
<evidence type="ECO:0000256" key="3">
    <source>
        <dbReference type="ARBA" id="ARBA00022691"/>
    </source>
</evidence>
<evidence type="ECO:0000313" key="7">
    <source>
        <dbReference type="EMBL" id="CAD8916730.1"/>
    </source>
</evidence>
<evidence type="ECO:0000259" key="5">
    <source>
        <dbReference type="Pfam" id="PF00891"/>
    </source>
</evidence>
<proteinExistence type="predicted"/>
<dbReference type="SUPFAM" id="SSF46785">
    <property type="entry name" value="Winged helix' DNA-binding domain"/>
    <property type="match status" value="1"/>
</dbReference>
<evidence type="ECO:0000256" key="4">
    <source>
        <dbReference type="PIRSR" id="PIRSR005739-1"/>
    </source>
</evidence>
<accession>A0A7S1CFQ6</accession>
<keyword evidence="1" id="KW-0489">Methyltransferase</keyword>
<protein>
    <recommendedName>
        <fullName evidence="8">O-methyltransferase domain-containing protein</fullName>
    </recommendedName>
</protein>
<dbReference type="Gene3D" id="3.40.50.150">
    <property type="entry name" value="Vaccinia Virus protein VP39"/>
    <property type="match status" value="1"/>
</dbReference>
<feature type="domain" description="O-methyltransferase dimerisation" evidence="6">
    <location>
        <begin position="45"/>
        <end position="111"/>
    </location>
</feature>
<gene>
    <name evidence="7" type="ORF">BSP0115_LOCUS9991</name>
</gene>
<sequence>MAATGGGAGGGGGSGLLPFPSGSATVSDKLVWDVWMSQHHLTVTTVALNLGLFDWLHGKRAAGGATATEVAAGLSTGPRSTEAVLAVLGGLGFLRCCGGKFTLTEEARNFLLKDSPFFWGHMLQGDKSGDAYTRLLKAVENDRPSAGAWKEWQDGELSDERAAFLTAEMHSHSLTAAFGVGAAVDFSGVTRFLDVAGGSGVFTFAVCRANEGVSGTVLELPAVCRLVEGKYRPADLAERVDTTSLNMFTEDWPEGYQVHFFSNIFHDWSREQCVGLARSSFKALPSGGRIMLHEMLLNDAKDGGLTAACFSIHMLIHTPGKQYSLEDLRSILGEAGFVDVKAQATHPYYSIVTGTKP</sequence>